<dbReference type="Pfam" id="PF00425">
    <property type="entry name" value="Chorismate_bind"/>
    <property type="match status" value="1"/>
</dbReference>
<evidence type="ECO:0000256" key="1">
    <source>
        <dbReference type="ARBA" id="ARBA00000799"/>
    </source>
</evidence>
<dbReference type="EC" id="5.4.4.2" evidence="3"/>
<organism evidence="7 8">
    <name type="scientific">Halomonas elongata (strain ATCC 33173 / DSM 2581 / NBRC 15536 / NCIMB 2198 / 1H9)</name>
    <dbReference type="NCBI Taxonomy" id="768066"/>
    <lineage>
        <taxon>Bacteria</taxon>
        <taxon>Pseudomonadati</taxon>
        <taxon>Pseudomonadota</taxon>
        <taxon>Gammaproteobacteria</taxon>
        <taxon>Oceanospirillales</taxon>
        <taxon>Halomonadaceae</taxon>
        <taxon>Halomonas</taxon>
    </lineage>
</organism>
<sequence length="398" mass="43482">MPRTHDDATRLQFVSPERGLHASGVMARITAPAWEGWQPDGDFQHAIRSTMELAQQAGQQAPIVMGAIPFDTRQPSCLYVPRHYEWREPTPLPADTGDNASASLAEASDIPQEAAFKQAVRQAIANFQHSDIRKAVLSRILELRLSNAVNIDQLLMRLRRQNPGGYQFRVPMADGATLVGVSPELLLRKEGTAIRSNPLAGSAKRQADDEQDRAMAERLLASAKDHHEHRLVIEEIRQVLGPCCTSLDIPESPSLIGTSALWHLSSNLEGRIADPATTALQLACRLHPTPAVCGYPTESARKLIDLVEPFDRGLFTGMVGWCDAEGNGEWAVTIRCGSIKHDTIRLFAGAGIVEASQPDAEWAEIQAKLGTMLNAFGLDASQLATHSWCDRPADEVVS</sequence>
<dbReference type="STRING" id="768066.HELO_2835"/>
<comment type="catalytic activity">
    <reaction evidence="1">
        <text>chorismate = isochorismate</text>
        <dbReference type="Rhea" id="RHEA:18985"/>
        <dbReference type="ChEBI" id="CHEBI:29748"/>
        <dbReference type="ChEBI" id="CHEBI:29780"/>
        <dbReference type="EC" id="5.4.4.2"/>
    </reaction>
</comment>
<evidence type="ECO:0000313" key="7">
    <source>
        <dbReference type="EMBL" id="CBV42719.1"/>
    </source>
</evidence>
<keyword evidence="4 7" id="KW-0413">Isomerase</keyword>
<evidence type="ECO:0000256" key="2">
    <source>
        <dbReference type="ARBA" id="ARBA00005297"/>
    </source>
</evidence>
<dbReference type="HOGENOM" id="CLU_006493_8_6_6"/>
<proteinExistence type="inferred from homology"/>
<comment type="similarity">
    <text evidence="2">Belongs to the isochorismate synthase family.</text>
</comment>
<dbReference type="eggNOG" id="COG1169">
    <property type="taxonomic scope" value="Bacteria"/>
</dbReference>
<dbReference type="KEGG" id="hel:HELO_2835"/>
<dbReference type="PANTHER" id="PTHR42839">
    <property type="entry name" value="ISOCHORISMATE SYNTHASE ENTC"/>
    <property type="match status" value="1"/>
</dbReference>
<evidence type="ECO:0000313" key="8">
    <source>
        <dbReference type="Proteomes" id="UP000008707"/>
    </source>
</evidence>
<evidence type="ECO:0000256" key="4">
    <source>
        <dbReference type="ARBA" id="ARBA00023235"/>
    </source>
</evidence>
<evidence type="ECO:0000256" key="3">
    <source>
        <dbReference type="ARBA" id="ARBA00012824"/>
    </source>
</evidence>
<dbReference type="Proteomes" id="UP000008707">
    <property type="component" value="Chromosome"/>
</dbReference>
<dbReference type="InterPro" id="IPR005801">
    <property type="entry name" value="ADC_synthase"/>
</dbReference>
<dbReference type="SUPFAM" id="SSF56322">
    <property type="entry name" value="ADC synthase"/>
    <property type="match status" value="1"/>
</dbReference>
<dbReference type="InterPro" id="IPR004561">
    <property type="entry name" value="IsoChor_synthase"/>
</dbReference>
<name>E1V3P0_HALED</name>
<accession>E1V3P0</accession>
<evidence type="ECO:0000256" key="5">
    <source>
        <dbReference type="ARBA" id="ARBA00041564"/>
    </source>
</evidence>
<dbReference type="InterPro" id="IPR015890">
    <property type="entry name" value="Chorismate_C"/>
</dbReference>
<dbReference type="AlphaFoldDB" id="E1V3P0"/>
<evidence type="ECO:0000259" key="6">
    <source>
        <dbReference type="Pfam" id="PF00425"/>
    </source>
</evidence>
<dbReference type="OrthoDB" id="9806579at2"/>
<reference evidence="8" key="1">
    <citation type="journal article" date="2011" name="Environ. Microbiol.">
        <title>A blueprint of ectoine metabolism from the genome of the industrial producer Halomonas elongata DSM 2581(T).</title>
        <authorList>
            <person name="Schwibbert K."/>
            <person name="Marin-Sanguino A."/>
            <person name="Bagyan I."/>
            <person name="Heidrich G."/>
            <person name="Lentzen G."/>
            <person name="Seitz H."/>
            <person name="Rampp M."/>
            <person name="Schuster S.C."/>
            <person name="Klenk H.P."/>
            <person name="Pfeiffer F."/>
            <person name="Oesterhelt D."/>
            <person name="Kunte H.J."/>
        </authorList>
    </citation>
    <scope>NUCLEOTIDE SEQUENCE [LARGE SCALE GENOMIC DNA]</scope>
    <source>
        <strain evidence="8">ATCC 33173 / DSM 2581 / NBRC 15536 / NCIMB 2198 / 1H9</strain>
    </source>
</reference>
<gene>
    <name evidence="7" type="primary">entC</name>
    <name evidence="7" type="ordered locus">HELO_2835</name>
</gene>
<dbReference type="NCBIfam" id="TIGR00543">
    <property type="entry name" value="isochor_syn"/>
    <property type="match status" value="1"/>
</dbReference>
<dbReference type="PANTHER" id="PTHR42839:SF2">
    <property type="entry name" value="ISOCHORISMATE SYNTHASE ENTC"/>
    <property type="match status" value="1"/>
</dbReference>
<feature type="domain" description="Chorismate-utilising enzyme C-terminal" evidence="6">
    <location>
        <begin position="113"/>
        <end position="368"/>
    </location>
</feature>
<dbReference type="Gene3D" id="3.60.120.10">
    <property type="entry name" value="Anthranilate synthase"/>
    <property type="match status" value="1"/>
</dbReference>
<dbReference type="GO" id="GO:0008909">
    <property type="term" value="F:isochorismate synthase activity"/>
    <property type="evidence" value="ECO:0007669"/>
    <property type="project" value="UniProtKB-EC"/>
</dbReference>
<dbReference type="EMBL" id="FN869568">
    <property type="protein sequence ID" value="CBV42719.1"/>
    <property type="molecule type" value="Genomic_DNA"/>
</dbReference>
<protein>
    <recommendedName>
        <fullName evidence="3">isochorismate synthase</fullName>
        <ecNumber evidence="3">5.4.4.2</ecNumber>
    </recommendedName>
    <alternativeName>
        <fullName evidence="5">Isochorismate mutase</fullName>
    </alternativeName>
</protein>